<dbReference type="KEGG" id="fte:Fluta_2329"/>
<evidence type="ECO:0000313" key="3">
    <source>
        <dbReference type="Proteomes" id="UP000007463"/>
    </source>
</evidence>
<dbReference type="AlphaFoldDB" id="F2IBK7"/>
<dbReference type="PANTHER" id="PTHR11735:SF11">
    <property type="entry name" value="TRNA THREONYLCARBAMOYLADENOSINE BIOSYNTHESIS PROTEIN TSAB"/>
    <property type="match status" value="1"/>
</dbReference>
<dbReference type="EMBL" id="CP002542">
    <property type="protein sequence ID" value="AEA44315.1"/>
    <property type="molecule type" value="Genomic_DNA"/>
</dbReference>
<gene>
    <name evidence="2" type="ordered locus">Fluta_2329</name>
</gene>
<proteinExistence type="predicted"/>
<dbReference type="eggNOG" id="COG1214">
    <property type="taxonomic scope" value="Bacteria"/>
</dbReference>
<dbReference type="InterPro" id="IPR022496">
    <property type="entry name" value="T6A_TsaB"/>
</dbReference>
<dbReference type="Pfam" id="PF00814">
    <property type="entry name" value="TsaD"/>
    <property type="match status" value="1"/>
</dbReference>
<dbReference type="PANTHER" id="PTHR11735">
    <property type="entry name" value="TRNA N6-ADENOSINE THREONYLCARBAMOYLTRANSFERASE"/>
    <property type="match status" value="1"/>
</dbReference>
<dbReference type="HOGENOM" id="CLU_064886_1_0_10"/>
<dbReference type="NCBIfam" id="TIGR03725">
    <property type="entry name" value="T6A_YeaZ"/>
    <property type="match status" value="1"/>
</dbReference>
<evidence type="ECO:0000259" key="1">
    <source>
        <dbReference type="Pfam" id="PF00814"/>
    </source>
</evidence>
<dbReference type="GO" id="GO:0002949">
    <property type="term" value="P:tRNA threonylcarbamoyladenosine modification"/>
    <property type="evidence" value="ECO:0007669"/>
    <property type="project" value="InterPro"/>
</dbReference>
<dbReference type="RefSeq" id="WP_013687085.1">
    <property type="nucleotide sequence ID" value="NC_015321.1"/>
</dbReference>
<dbReference type="STRING" id="755732.Fluta_2329"/>
<dbReference type="Gene3D" id="3.30.420.40">
    <property type="match status" value="2"/>
</dbReference>
<organism evidence="2 3">
    <name type="scientific">Fluviicola taffensis (strain DSM 16823 / NCIMB 13979 / RW262)</name>
    <dbReference type="NCBI Taxonomy" id="755732"/>
    <lineage>
        <taxon>Bacteria</taxon>
        <taxon>Pseudomonadati</taxon>
        <taxon>Bacteroidota</taxon>
        <taxon>Flavobacteriia</taxon>
        <taxon>Flavobacteriales</taxon>
        <taxon>Crocinitomicaceae</taxon>
        <taxon>Fluviicola</taxon>
    </lineage>
</organism>
<protein>
    <submittedName>
        <fullName evidence="2">Universal protein YeaZ</fullName>
    </submittedName>
</protein>
<dbReference type="SUPFAM" id="SSF53067">
    <property type="entry name" value="Actin-like ATPase domain"/>
    <property type="match status" value="2"/>
</dbReference>
<feature type="domain" description="Gcp-like" evidence="1">
    <location>
        <begin position="36"/>
        <end position="147"/>
    </location>
</feature>
<sequence>MTTILHIETATKVCSVALSLNGELTQLQEFKDDGYSHGEQLTILIQKVLDLQGITVQSLSAVSVSAGPGSYTGLRIGVSTVKGLCYALNIPLISVDTLQSMAEVASILYPNSVLCPMIDARRMEVFSLITNFELEILKPVSADVLDEDSYSDFEPFVCFGDGASKMQEIWSARNIIFDLELEPSAKGQIHIAYQKFLNKQFEDVAYFEPAYLKEFYQAPAKK</sequence>
<keyword evidence="3" id="KW-1185">Reference proteome</keyword>
<reference evidence="2 3" key="1">
    <citation type="journal article" date="2011" name="Stand. Genomic Sci.">
        <title>Complete genome sequence of the gliding freshwater bacterium Fluviicola taffensis type strain (RW262).</title>
        <authorList>
            <person name="Woyke T."/>
            <person name="Chertkov O."/>
            <person name="Lapidus A."/>
            <person name="Nolan M."/>
            <person name="Lucas S."/>
            <person name="Del Rio T.G."/>
            <person name="Tice H."/>
            <person name="Cheng J.F."/>
            <person name="Tapia R."/>
            <person name="Han C."/>
            <person name="Goodwin L."/>
            <person name="Pitluck S."/>
            <person name="Liolios K."/>
            <person name="Pagani I."/>
            <person name="Ivanova N."/>
            <person name="Huntemann M."/>
            <person name="Mavromatis K."/>
            <person name="Mikhailova N."/>
            <person name="Pati A."/>
            <person name="Chen A."/>
            <person name="Palaniappan K."/>
            <person name="Land M."/>
            <person name="Hauser L."/>
            <person name="Brambilla E.M."/>
            <person name="Rohde M."/>
            <person name="Mwirichia R."/>
            <person name="Sikorski J."/>
            <person name="Tindall B.J."/>
            <person name="Goker M."/>
            <person name="Bristow J."/>
            <person name="Eisen J.A."/>
            <person name="Markowitz V."/>
            <person name="Hugenholtz P."/>
            <person name="Klenk H.P."/>
            <person name="Kyrpides N.C."/>
        </authorList>
    </citation>
    <scope>NUCLEOTIDE SEQUENCE [LARGE SCALE GENOMIC DNA]</scope>
    <source>
        <strain evidence="3">DSM 16823 / RW262 / RW262</strain>
    </source>
</reference>
<reference evidence="3" key="2">
    <citation type="submission" date="2011-02" db="EMBL/GenBank/DDBJ databases">
        <title>The complete genome of Fluviicola taffensis DSM 16823.</title>
        <authorList>
            <consortium name="US DOE Joint Genome Institute (JGI-PGF)"/>
            <person name="Lucas S."/>
            <person name="Copeland A."/>
            <person name="Lapidus A."/>
            <person name="Bruce D."/>
            <person name="Goodwin L."/>
            <person name="Pitluck S."/>
            <person name="Kyrpides N."/>
            <person name="Mavromatis K."/>
            <person name="Ivanova N."/>
            <person name="Mikhailova N."/>
            <person name="Pagani I."/>
            <person name="Chertkov O."/>
            <person name="Detter J.C."/>
            <person name="Han C."/>
            <person name="Tapia R."/>
            <person name="Land M."/>
            <person name="Hauser L."/>
            <person name="Markowitz V."/>
            <person name="Cheng J.-F."/>
            <person name="Hugenholtz P."/>
            <person name="Woyke T."/>
            <person name="Wu D."/>
            <person name="Tindall B."/>
            <person name="Pomrenke H.G."/>
            <person name="Brambilla E."/>
            <person name="Klenk H.-P."/>
            <person name="Eisen J.A."/>
        </authorList>
    </citation>
    <scope>NUCLEOTIDE SEQUENCE [LARGE SCALE GENOMIC DNA]</scope>
    <source>
        <strain evidence="3">DSM 16823 / RW262 / RW262</strain>
    </source>
</reference>
<evidence type="ECO:0000313" key="2">
    <source>
        <dbReference type="EMBL" id="AEA44315.1"/>
    </source>
</evidence>
<dbReference type="InterPro" id="IPR043129">
    <property type="entry name" value="ATPase_NBD"/>
</dbReference>
<name>F2IBK7_FLUTR</name>
<dbReference type="InterPro" id="IPR000905">
    <property type="entry name" value="Gcp-like_dom"/>
</dbReference>
<dbReference type="Proteomes" id="UP000007463">
    <property type="component" value="Chromosome"/>
</dbReference>
<accession>F2IBK7</accession>
<dbReference type="CDD" id="cd24032">
    <property type="entry name" value="ASKHA_NBD_TsaB"/>
    <property type="match status" value="1"/>
</dbReference>
<dbReference type="GO" id="GO:0005829">
    <property type="term" value="C:cytosol"/>
    <property type="evidence" value="ECO:0007669"/>
    <property type="project" value="TreeGrafter"/>
</dbReference>
<dbReference type="OrthoDB" id="9784166at2"/>